<dbReference type="EMBL" id="JAUIZM010000003">
    <property type="protein sequence ID" value="KAK1394137.1"/>
    <property type="molecule type" value="Genomic_DNA"/>
</dbReference>
<protein>
    <recommendedName>
        <fullName evidence="1">DUF6598 domain-containing protein</fullName>
    </recommendedName>
</protein>
<evidence type="ECO:0000259" key="1">
    <source>
        <dbReference type="Pfam" id="PF20241"/>
    </source>
</evidence>
<feature type="domain" description="DUF6598" evidence="1">
    <location>
        <begin position="50"/>
        <end position="167"/>
    </location>
</feature>
<evidence type="ECO:0000313" key="3">
    <source>
        <dbReference type="Proteomes" id="UP001237642"/>
    </source>
</evidence>
<evidence type="ECO:0000313" key="2">
    <source>
        <dbReference type="EMBL" id="KAK1394137.1"/>
    </source>
</evidence>
<dbReference type="AlphaFoldDB" id="A0AAD8J1C8"/>
<dbReference type="InterPro" id="IPR046533">
    <property type="entry name" value="DUF6598"/>
</dbReference>
<name>A0AAD8J1C8_9APIA</name>
<gene>
    <name evidence="2" type="ORF">POM88_013193</name>
</gene>
<comment type="caution">
    <text evidence="2">The sequence shown here is derived from an EMBL/GenBank/DDBJ whole genome shotgun (WGS) entry which is preliminary data.</text>
</comment>
<reference evidence="2" key="1">
    <citation type="submission" date="2023-02" db="EMBL/GenBank/DDBJ databases">
        <title>Genome of toxic invasive species Heracleum sosnowskyi carries increased number of genes despite the absence of recent whole-genome duplications.</title>
        <authorList>
            <person name="Schelkunov M."/>
            <person name="Shtratnikova V."/>
            <person name="Makarenko M."/>
            <person name="Klepikova A."/>
            <person name="Omelchenko D."/>
            <person name="Novikova G."/>
            <person name="Obukhova E."/>
            <person name="Bogdanov V."/>
            <person name="Penin A."/>
            <person name="Logacheva M."/>
        </authorList>
    </citation>
    <scope>NUCLEOTIDE SEQUENCE</scope>
    <source>
        <strain evidence="2">Hsosn_3</strain>
        <tissue evidence="2">Leaf</tissue>
    </source>
</reference>
<dbReference type="Pfam" id="PF20241">
    <property type="entry name" value="DUF6598"/>
    <property type="match status" value="1"/>
</dbReference>
<reference evidence="2" key="2">
    <citation type="submission" date="2023-05" db="EMBL/GenBank/DDBJ databases">
        <authorList>
            <person name="Schelkunov M.I."/>
        </authorList>
    </citation>
    <scope>NUCLEOTIDE SEQUENCE</scope>
    <source>
        <strain evidence="2">Hsosn_3</strain>
        <tissue evidence="2">Leaf</tissue>
    </source>
</reference>
<organism evidence="2 3">
    <name type="scientific">Heracleum sosnowskyi</name>
    <dbReference type="NCBI Taxonomy" id="360622"/>
    <lineage>
        <taxon>Eukaryota</taxon>
        <taxon>Viridiplantae</taxon>
        <taxon>Streptophyta</taxon>
        <taxon>Embryophyta</taxon>
        <taxon>Tracheophyta</taxon>
        <taxon>Spermatophyta</taxon>
        <taxon>Magnoliopsida</taxon>
        <taxon>eudicotyledons</taxon>
        <taxon>Gunneridae</taxon>
        <taxon>Pentapetalae</taxon>
        <taxon>asterids</taxon>
        <taxon>campanulids</taxon>
        <taxon>Apiales</taxon>
        <taxon>Apiaceae</taxon>
        <taxon>Apioideae</taxon>
        <taxon>apioid superclade</taxon>
        <taxon>Tordylieae</taxon>
        <taxon>Tordyliinae</taxon>
        <taxon>Heracleum</taxon>
    </lineage>
</organism>
<dbReference type="Proteomes" id="UP001237642">
    <property type="component" value="Unassembled WGS sequence"/>
</dbReference>
<proteinExistence type="predicted"/>
<keyword evidence="3" id="KW-1185">Reference proteome</keyword>
<accession>A0AAD8J1C8</accession>
<sequence>MERSSRQSMDLAEVYRVKYNGPVDHLRGAILTSDVDTGFQLLFKDKALVPLKRVVESEDGNQVLTMLYAFFENAVEAHVEVKITGVESDFDLYGVITARTSAITETPYSSILFFKDEEEKMSVKRGDGEIDIDLSRRIVGVPLGSQLILQFYWESSGGVKEGPIQHQHMSGQTLTKIPRPDRETVLWTPNH</sequence>